<gene>
    <name evidence="3" type="ORF">BT93_L5211</name>
</gene>
<evidence type="ECO:0000256" key="2">
    <source>
        <dbReference type="SAM" id="Phobius"/>
    </source>
</evidence>
<proteinExistence type="predicted"/>
<feature type="compositionally biased region" description="Pro residues" evidence="1">
    <location>
        <begin position="72"/>
        <end position="81"/>
    </location>
</feature>
<dbReference type="PANTHER" id="PTHR35771:SF3">
    <property type="entry name" value="TRANSMEMBRANE PROTEIN"/>
    <property type="match status" value="1"/>
</dbReference>
<dbReference type="Proteomes" id="UP000806378">
    <property type="component" value="Unassembled WGS sequence"/>
</dbReference>
<feature type="compositionally biased region" description="Low complexity" evidence="1">
    <location>
        <begin position="62"/>
        <end position="71"/>
    </location>
</feature>
<keyword evidence="4" id="KW-1185">Reference proteome</keyword>
<dbReference type="Gramene" id="rna-gnl|WGS:JABURB|Cocit.L5211.1">
    <property type="protein sequence ID" value="cds-KAF7850608.1"/>
    <property type="gene ID" value="gene-BT93_L5211"/>
</dbReference>
<evidence type="ECO:0000256" key="1">
    <source>
        <dbReference type="SAM" id="MobiDB-lite"/>
    </source>
</evidence>
<sequence length="170" mass="18583">MVEFGDEVVLQSLRIPWLIWIQLLVMFLLILLLYSLISPSSSDDHPCSSSSSAAVAAADAVAPSSSSSSSRLPPPVEPRGSPPSHKHQQFLVRSAHQLQVSESQSVKGVIATSVSRRVASEEDSMEGENSSHGFMDHHPCSIVRLARMAFLKCLGLDFASENSSFKRHRR</sequence>
<dbReference type="PANTHER" id="PTHR35771">
    <property type="entry name" value="TRANSMEMBRANE PROTEIN-RELATED"/>
    <property type="match status" value="1"/>
</dbReference>
<dbReference type="EMBL" id="MU089596">
    <property type="protein sequence ID" value="KAF7850608.1"/>
    <property type="molecule type" value="Genomic_DNA"/>
</dbReference>
<feature type="region of interest" description="Disordered" evidence="1">
    <location>
        <begin position="62"/>
        <end position="90"/>
    </location>
</feature>
<dbReference type="AlphaFoldDB" id="A0A8T0CSJ9"/>
<keyword evidence="2" id="KW-0472">Membrane</keyword>
<reference evidence="3" key="1">
    <citation type="submission" date="2020-05" db="EMBL/GenBank/DDBJ databases">
        <title>WGS assembly of Corymbia citriodora subspecies variegata.</title>
        <authorList>
            <person name="Barry K."/>
            <person name="Hundley H."/>
            <person name="Shu S."/>
            <person name="Jenkins J."/>
            <person name="Grimwood J."/>
            <person name="Baten A."/>
        </authorList>
    </citation>
    <scope>NUCLEOTIDE SEQUENCE</scope>
    <source>
        <strain evidence="3">CV2-018</strain>
    </source>
</reference>
<feature type="transmembrane region" description="Helical" evidence="2">
    <location>
        <begin position="17"/>
        <end position="37"/>
    </location>
</feature>
<keyword evidence="2" id="KW-1133">Transmembrane helix</keyword>
<dbReference type="OrthoDB" id="1653570at2759"/>
<keyword evidence="2" id="KW-0812">Transmembrane</keyword>
<evidence type="ECO:0000313" key="3">
    <source>
        <dbReference type="EMBL" id="KAF7850608.1"/>
    </source>
</evidence>
<accession>A0A8T0CSJ9</accession>
<evidence type="ECO:0000313" key="4">
    <source>
        <dbReference type="Proteomes" id="UP000806378"/>
    </source>
</evidence>
<comment type="caution">
    <text evidence="3">The sequence shown here is derived from an EMBL/GenBank/DDBJ whole genome shotgun (WGS) entry which is preliminary data.</text>
</comment>
<organism evidence="3 4">
    <name type="scientific">Corymbia citriodora subsp. variegata</name>
    <dbReference type="NCBI Taxonomy" id="360336"/>
    <lineage>
        <taxon>Eukaryota</taxon>
        <taxon>Viridiplantae</taxon>
        <taxon>Streptophyta</taxon>
        <taxon>Embryophyta</taxon>
        <taxon>Tracheophyta</taxon>
        <taxon>Spermatophyta</taxon>
        <taxon>Magnoliopsida</taxon>
        <taxon>eudicotyledons</taxon>
        <taxon>Gunneridae</taxon>
        <taxon>Pentapetalae</taxon>
        <taxon>rosids</taxon>
        <taxon>malvids</taxon>
        <taxon>Myrtales</taxon>
        <taxon>Myrtaceae</taxon>
        <taxon>Myrtoideae</taxon>
        <taxon>Eucalypteae</taxon>
        <taxon>Corymbia</taxon>
    </lineage>
</organism>
<protein>
    <submittedName>
        <fullName evidence="3">Uncharacterized protein</fullName>
    </submittedName>
</protein>
<name>A0A8T0CSJ9_CORYI</name>